<dbReference type="InterPro" id="IPR013221">
    <property type="entry name" value="Mur_ligase_cen"/>
</dbReference>
<sequence length="449" mass="46813">VGSVTIDSRTTSDGDCFFAIIGERYDGHDFACQALSAGAGIVVAERPIHAIGADSADITVIQVKDTTASLQVLASWLRQQLNPTVIGITGSLGKTTTKELTATLLGIRYNVHATPGNLNNQWGLPLSLLGLEVSHQVMVAEMAMSQANEISSLAAVANPSIGVITNVAPAHMENFPDLAAVAAAKGELAQKLPTSGTLIVNADDPHTDAMPEKLAPHVAHVVRFGCDTSADVRATNLVSISDGWALDLHIGSVSRNIELRLPGAAGVSNFLAATATAHALDVPIDEIATEASKLKPLSNRGAIHRTGSITLIDESYNASPLAMHMALEDFAALPTDGRRIAVLGDMLEMGDWTDQVHRDAGGKAAEIKTDFLLAVGACAGLMAEGAAENGMAREAIHAFDTAEEAASWLAPRLQDGDTVLVKGSRAIHLERVAQAVTTAPVDSNGVVES</sequence>
<dbReference type="EMBL" id="UINC01011029">
    <property type="protein sequence ID" value="SVA48833.1"/>
    <property type="molecule type" value="Genomic_DNA"/>
</dbReference>
<dbReference type="PANTHER" id="PTHR43024">
    <property type="entry name" value="UDP-N-ACETYLMURAMOYL-TRIPEPTIDE--D-ALANYL-D-ALANINE LIGASE"/>
    <property type="match status" value="1"/>
</dbReference>
<keyword evidence="5" id="KW-0067">ATP-binding</keyword>
<evidence type="ECO:0000256" key="10">
    <source>
        <dbReference type="ARBA" id="ARBA00031461"/>
    </source>
</evidence>
<evidence type="ECO:0000256" key="5">
    <source>
        <dbReference type="ARBA" id="ARBA00022840"/>
    </source>
</evidence>
<evidence type="ECO:0000256" key="4">
    <source>
        <dbReference type="ARBA" id="ARBA00022741"/>
    </source>
</evidence>
<dbReference type="InterPro" id="IPR004101">
    <property type="entry name" value="Mur_ligase_C"/>
</dbReference>
<organism evidence="14">
    <name type="scientific">marine metagenome</name>
    <dbReference type="NCBI Taxonomy" id="408172"/>
    <lineage>
        <taxon>unclassified sequences</taxon>
        <taxon>metagenomes</taxon>
        <taxon>ecological metagenomes</taxon>
    </lineage>
</organism>
<dbReference type="GO" id="GO:0051301">
    <property type="term" value="P:cell division"/>
    <property type="evidence" value="ECO:0007669"/>
    <property type="project" value="UniProtKB-KW"/>
</dbReference>
<feature type="domain" description="Mur ligase central" evidence="13">
    <location>
        <begin position="88"/>
        <end position="277"/>
    </location>
</feature>
<keyword evidence="3" id="KW-0132">Cell division</keyword>
<dbReference type="Gene3D" id="3.40.1190.10">
    <property type="entry name" value="Mur-like, catalytic domain"/>
    <property type="match status" value="1"/>
</dbReference>
<dbReference type="HAMAP" id="MF_02019">
    <property type="entry name" value="MurF"/>
    <property type="match status" value="1"/>
</dbReference>
<keyword evidence="6" id="KW-0133">Cell shape</keyword>
<keyword evidence="8" id="KW-0131">Cell cycle</keyword>
<keyword evidence="9" id="KW-0961">Cell wall biogenesis/degradation</keyword>
<dbReference type="SUPFAM" id="SSF53244">
    <property type="entry name" value="MurD-like peptide ligases, peptide-binding domain"/>
    <property type="match status" value="1"/>
</dbReference>
<accession>A0A381WA86</accession>
<dbReference type="Gene3D" id="3.40.1390.10">
    <property type="entry name" value="MurE/MurF, N-terminal domain"/>
    <property type="match status" value="1"/>
</dbReference>
<evidence type="ECO:0000256" key="3">
    <source>
        <dbReference type="ARBA" id="ARBA00022618"/>
    </source>
</evidence>
<evidence type="ECO:0000256" key="8">
    <source>
        <dbReference type="ARBA" id="ARBA00023306"/>
    </source>
</evidence>
<dbReference type="GO" id="GO:0047480">
    <property type="term" value="F:UDP-N-acetylmuramoyl-tripeptide-D-alanyl-D-alanine ligase activity"/>
    <property type="evidence" value="ECO:0007669"/>
    <property type="project" value="InterPro"/>
</dbReference>
<keyword evidence="1" id="KW-0963">Cytoplasm</keyword>
<name>A0A381WA86_9ZZZZ</name>
<dbReference type="Pfam" id="PF02875">
    <property type="entry name" value="Mur_ligase_C"/>
    <property type="match status" value="1"/>
</dbReference>
<evidence type="ECO:0000256" key="1">
    <source>
        <dbReference type="ARBA" id="ARBA00022490"/>
    </source>
</evidence>
<keyword evidence="4" id="KW-0547">Nucleotide-binding</keyword>
<dbReference type="InterPro" id="IPR005863">
    <property type="entry name" value="UDP-N-AcMur_synth"/>
</dbReference>
<dbReference type="Pfam" id="PF08245">
    <property type="entry name" value="Mur_ligase_M"/>
    <property type="match status" value="1"/>
</dbReference>
<dbReference type="GO" id="GO:0009252">
    <property type="term" value="P:peptidoglycan biosynthetic process"/>
    <property type="evidence" value="ECO:0007669"/>
    <property type="project" value="UniProtKB-KW"/>
</dbReference>
<dbReference type="GO" id="GO:0071555">
    <property type="term" value="P:cell wall organization"/>
    <property type="evidence" value="ECO:0007669"/>
    <property type="project" value="UniProtKB-KW"/>
</dbReference>
<dbReference type="GO" id="GO:0005524">
    <property type="term" value="F:ATP binding"/>
    <property type="evidence" value="ECO:0007669"/>
    <property type="project" value="UniProtKB-KW"/>
</dbReference>
<evidence type="ECO:0000256" key="9">
    <source>
        <dbReference type="ARBA" id="ARBA00023316"/>
    </source>
</evidence>
<evidence type="ECO:0000259" key="12">
    <source>
        <dbReference type="Pfam" id="PF02875"/>
    </source>
</evidence>
<dbReference type="Pfam" id="PF01225">
    <property type="entry name" value="Mur_ligase"/>
    <property type="match status" value="1"/>
</dbReference>
<dbReference type="GO" id="GO:0008360">
    <property type="term" value="P:regulation of cell shape"/>
    <property type="evidence" value="ECO:0007669"/>
    <property type="project" value="UniProtKB-KW"/>
</dbReference>
<evidence type="ECO:0000256" key="2">
    <source>
        <dbReference type="ARBA" id="ARBA00022598"/>
    </source>
</evidence>
<dbReference type="PANTHER" id="PTHR43024:SF1">
    <property type="entry name" value="UDP-N-ACETYLMURAMOYL-TRIPEPTIDE--D-ALANYL-D-ALANINE LIGASE"/>
    <property type="match status" value="1"/>
</dbReference>
<dbReference type="InterPro" id="IPR036565">
    <property type="entry name" value="Mur-like_cat_sf"/>
</dbReference>
<feature type="domain" description="Mur ligase N-terminal catalytic" evidence="11">
    <location>
        <begin position="3"/>
        <end position="73"/>
    </location>
</feature>
<feature type="domain" description="Mur ligase C-terminal" evidence="12">
    <location>
        <begin position="306"/>
        <end position="425"/>
    </location>
</feature>
<protein>
    <recommendedName>
        <fullName evidence="10">UDP-MurNAc-pentapeptide synthetase</fullName>
    </recommendedName>
</protein>
<reference evidence="14" key="1">
    <citation type="submission" date="2018-05" db="EMBL/GenBank/DDBJ databases">
        <authorList>
            <person name="Lanie J.A."/>
            <person name="Ng W.-L."/>
            <person name="Kazmierczak K.M."/>
            <person name="Andrzejewski T.M."/>
            <person name="Davidsen T.M."/>
            <person name="Wayne K.J."/>
            <person name="Tettelin H."/>
            <person name="Glass J.I."/>
            <person name="Rusch D."/>
            <person name="Podicherti R."/>
            <person name="Tsui H.-C.T."/>
            <person name="Winkler M.E."/>
        </authorList>
    </citation>
    <scope>NUCLEOTIDE SEQUENCE</scope>
</reference>
<evidence type="ECO:0000259" key="13">
    <source>
        <dbReference type="Pfam" id="PF08245"/>
    </source>
</evidence>
<evidence type="ECO:0000256" key="6">
    <source>
        <dbReference type="ARBA" id="ARBA00022960"/>
    </source>
</evidence>
<dbReference type="InterPro" id="IPR036615">
    <property type="entry name" value="Mur_ligase_C_dom_sf"/>
</dbReference>
<dbReference type="Gene3D" id="3.90.190.20">
    <property type="entry name" value="Mur ligase, C-terminal domain"/>
    <property type="match status" value="1"/>
</dbReference>
<dbReference type="SUPFAM" id="SSF53623">
    <property type="entry name" value="MurD-like peptide ligases, catalytic domain"/>
    <property type="match status" value="1"/>
</dbReference>
<gene>
    <name evidence="14" type="ORF">METZ01_LOCUS101687</name>
</gene>
<proteinExistence type="inferred from homology"/>
<evidence type="ECO:0000256" key="7">
    <source>
        <dbReference type="ARBA" id="ARBA00022984"/>
    </source>
</evidence>
<keyword evidence="2" id="KW-0436">Ligase</keyword>
<dbReference type="AlphaFoldDB" id="A0A381WA86"/>
<evidence type="ECO:0000313" key="14">
    <source>
        <dbReference type="EMBL" id="SVA48833.1"/>
    </source>
</evidence>
<dbReference type="NCBIfam" id="TIGR01143">
    <property type="entry name" value="murF"/>
    <property type="match status" value="1"/>
</dbReference>
<keyword evidence="7" id="KW-0573">Peptidoglycan synthesis</keyword>
<dbReference type="InterPro" id="IPR000713">
    <property type="entry name" value="Mur_ligase_N"/>
</dbReference>
<dbReference type="InterPro" id="IPR035911">
    <property type="entry name" value="MurE/MurF_N"/>
</dbReference>
<dbReference type="InterPro" id="IPR051046">
    <property type="entry name" value="MurCDEF_CellWall_CoF430Synth"/>
</dbReference>
<evidence type="ECO:0000259" key="11">
    <source>
        <dbReference type="Pfam" id="PF01225"/>
    </source>
</evidence>
<dbReference type="SUPFAM" id="SSF63418">
    <property type="entry name" value="MurE/MurF N-terminal domain"/>
    <property type="match status" value="1"/>
</dbReference>
<feature type="non-terminal residue" evidence="14">
    <location>
        <position position="1"/>
    </location>
</feature>